<dbReference type="InterPro" id="IPR037518">
    <property type="entry name" value="MPN"/>
</dbReference>
<dbReference type="PROSITE" id="PS50249">
    <property type="entry name" value="MPN"/>
    <property type="match status" value="1"/>
</dbReference>
<evidence type="ECO:0000313" key="2">
    <source>
        <dbReference type="EMBL" id="EPY28641.1"/>
    </source>
</evidence>
<keyword evidence="3" id="KW-1185">Reference proteome</keyword>
<dbReference type="EMBL" id="ATMH01004954">
    <property type="protein sequence ID" value="EPY28641.1"/>
    <property type="molecule type" value="Genomic_DNA"/>
</dbReference>
<dbReference type="OrthoDB" id="446074at2759"/>
<dbReference type="SMART" id="SM00232">
    <property type="entry name" value="JAB_MPN"/>
    <property type="match status" value="1"/>
</dbReference>
<proteinExistence type="predicted"/>
<dbReference type="PANTHER" id="PTHR10410">
    <property type="entry name" value="EUKARYOTIC TRANSLATION INITIATION FACTOR 3 -RELATED"/>
    <property type="match status" value="1"/>
</dbReference>
<organism evidence="2 3">
    <name type="scientific">Strigomonas culicis</name>
    <dbReference type="NCBI Taxonomy" id="28005"/>
    <lineage>
        <taxon>Eukaryota</taxon>
        <taxon>Discoba</taxon>
        <taxon>Euglenozoa</taxon>
        <taxon>Kinetoplastea</taxon>
        <taxon>Metakinetoplastina</taxon>
        <taxon>Trypanosomatida</taxon>
        <taxon>Trypanosomatidae</taxon>
        <taxon>Strigomonadinae</taxon>
        <taxon>Strigomonas</taxon>
    </lineage>
</organism>
<dbReference type="InterPro" id="IPR000555">
    <property type="entry name" value="JAMM/MPN+_dom"/>
</dbReference>
<dbReference type="Pfam" id="PF01398">
    <property type="entry name" value="JAB"/>
    <property type="match status" value="1"/>
</dbReference>
<sequence>MSAHKSADAAALADSSRSLLSKVYVSDLVVENCLAHAFITEKEEVMGVLLGTIELEEGTPAARVPGSDHNSRDGNSKVAKVWSSYVMDRSVRLSDRVEVAAEMLINAAAEAERLSVEINQPTRVIGWYHSHPQITQYPSIVDLNSQKQYQQMESGWVGLIFSLFHTDANSKGTCYIHCFQTGANDRHVKVPLVICSPVDLGLKTFVGSGQPQMLTVLMREIQSAVSHVRERSDNDLMAMNAALGLQQAQLFTFERLLLEPMAKQLQWCSLPHLKSEVKRLEDELSLRTKTGS</sequence>
<evidence type="ECO:0000259" key="1">
    <source>
        <dbReference type="PROSITE" id="PS50249"/>
    </source>
</evidence>
<reference evidence="2 3" key="1">
    <citation type="journal article" date="2013" name="PLoS ONE">
        <title>Predicting the Proteins of Angomonas deanei, Strigomonas culicis and Their Respective Endosymbionts Reveals New Aspects of the Trypanosomatidae Family.</title>
        <authorList>
            <person name="Motta M.C."/>
            <person name="Martins A.C."/>
            <person name="de Souza S.S."/>
            <person name="Catta-Preta C.M."/>
            <person name="Silva R."/>
            <person name="Klein C.C."/>
            <person name="de Almeida L.G."/>
            <person name="de Lima Cunha O."/>
            <person name="Ciapina L.P."/>
            <person name="Brocchi M."/>
            <person name="Colabardini A.C."/>
            <person name="de Araujo Lima B."/>
            <person name="Machado C.R."/>
            <person name="de Almeida Soares C.M."/>
            <person name="Probst C.M."/>
            <person name="de Menezes C.B."/>
            <person name="Thompson C.E."/>
            <person name="Bartholomeu D.C."/>
            <person name="Gradia D.F."/>
            <person name="Pavoni D.P."/>
            <person name="Grisard E.C."/>
            <person name="Fantinatti-Garboggini F."/>
            <person name="Marchini F.K."/>
            <person name="Rodrigues-Luiz G.F."/>
            <person name="Wagner G."/>
            <person name="Goldman G.H."/>
            <person name="Fietto J.L."/>
            <person name="Elias M.C."/>
            <person name="Goldman M.H."/>
            <person name="Sagot M.F."/>
            <person name="Pereira M."/>
            <person name="Stoco P.H."/>
            <person name="de Mendonca-Neto R.P."/>
            <person name="Teixeira S.M."/>
            <person name="Maciel T.E."/>
            <person name="de Oliveira Mendes T.A."/>
            <person name="Urmenyi T.P."/>
            <person name="de Souza W."/>
            <person name="Schenkman S."/>
            <person name="de Vasconcelos A.T."/>
        </authorList>
    </citation>
    <scope>NUCLEOTIDE SEQUENCE [LARGE SCALE GENOMIC DNA]</scope>
</reference>
<feature type="domain" description="MPN" evidence="1">
    <location>
        <begin position="23"/>
        <end position="183"/>
    </location>
</feature>
<dbReference type="InterPro" id="IPR050242">
    <property type="entry name" value="JAMM_MPN+_peptidase_M67A"/>
</dbReference>
<name>S9VNT9_9TRYP</name>
<protein>
    <submittedName>
        <fullName evidence="2">BRCA1/BRCA2-containing complex subunit 3</fullName>
    </submittedName>
</protein>
<dbReference type="GO" id="GO:0008237">
    <property type="term" value="F:metallopeptidase activity"/>
    <property type="evidence" value="ECO:0007669"/>
    <property type="project" value="InterPro"/>
</dbReference>
<comment type="caution">
    <text evidence="2">The sequence shown here is derived from an EMBL/GenBank/DDBJ whole genome shotgun (WGS) entry which is preliminary data.</text>
</comment>
<evidence type="ECO:0000313" key="3">
    <source>
        <dbReference type="Proteomes" id="UP000015354"/>
    </source>
</evidence>
<gene>
    <name evidence="2" type="ORF">STCU_04954</name>
</gene>
<accession>S9VNT9</accession>
<dbReference type="SUPFAM" id="SSF102712">
    <property type="entry name" value="JAB1/MPN domain"/>
    <property type="match status" value="1"/>
</dbReference>
<dbReference type="AlphaFoldDB" id="S9VNT9"/>
<dbReference type="Proteomes" id="UP000015354">
    <property type="component" value="Unassembled WGS sequence"/>
</dbReference>
<dbReference type="Gene3D" id="3.40.140.10">
    <property type="entry name" value="Cytidine Deaminase, domain 2"/>
    <property type="match status" value="1"/>
</dbReference>